<dbReference type="Proteomes" id="UP001153076">
    <property type="component" value="Unassembled WGS sequence"/>
</dbReference>
<name>A0A9Q1QGI6_9CARY</name>
<feature type="compositionally biased region" description="Low complexity" evidence="1">
    <location>
        <begin position="9"/>
        <end position="32"/>
    </location>
</feature>
<dbReference type="PANTHER" id="PTHR12436">
    <property type="entry name" value="80 KDA MCM3-ASSOCIATED PROTEIN"/>
    <property type="match status" value="1"/>
</dbReference>
<proteinExistence type="predicted"/>
<dbReference type="EMBL" id="JAKOGI010000185">
    <property type="protein sequence ID" value="KAJ8440686.1"/>
    <property type="molecule type" value="Genomic_DNA"/>
</dbReference>
<evidence type="ECO:0000256" key="1">
    <source>
        <dbReference type="SAM" id="MobiDB-lite"/>
    </source>
</evidence>
<gene>
    <name evidence="3" type="ORF">Cgig2_005417</name>
</gene>
<dbReference type="AlphaFoldDB" id="A0A9Q1QGI6"/>
<feature type="region of interest" description="Disordered" evidence="1">
    <location>
        <begin position="110"/>
        <end position="140"/>
    </location>
</feature>
<dbReference type="Gene3D" id="1.25.40.990">
    <property type="match status" value="1"/>
</dbReference>
<keyword evidence="4" id="KW-1185">Reference proteome</keyword>
<accession>A0A9Q1QGI6</accession>
<comment type="caution">
    <text evidence="3">The sequence shown here is derived from an EMBL/GenBank/DDBJ whole genome shotgun (WGS) entry which is preliminary data.</text>
</comment>
<sequence length="489" mass="55962">MDRNLPGKSYSRSASSSSSSSSTSYSNRRYGSNPTGYFGQNPARTHHHRSRLVSEGDRQSGTGSPMVRLEGEDEVKDHSDAHSLVGTCPFMCPVKERSQREQLRDLAVFERLDGNPRKTSSSLAVKKDDPGSPLPVKQESQGNREVCKISVDFLITYLKVEINQFHFLGYKISTVSLDKEAKLINMVLPFILTISTKDVQASDLRPLPVLEDTLNYLMKLLDSSDHPFEIVHDFIFDRTRSIRQDLSMQNIFNDRVIWMYEKMVKFHVISHYKLRRCKGDRSIISSIHHLNKEQLTKCLASLYNLYEVNRSPESVHDNEAEFRSLYVLLHLDSHTQLLVNPSFAFGESLSLWFSHLPPAIIKSKEMNFARRVLRVFRMGNYLRFLGTIASEATYLQFYVIEPFISEVRAYAVACINSSGYKLHPYPLAHLSKILMMKVSDLEYLCNACGLETSQDDVGNKFLPTKQTGFCYPKGGFEYHDFSWLELSEK</sequence>
<dbReference type="InterPro" id="IPR005062">
    <property type="entry name" value="SAC3/GANP/THP3_conserved"/>
</dbReference>
<dbReference type="GO" id="GO:0005737">
    <property type="term" value="C:cytoplasm"/>
    <property type="evidence" value="ECO:0007669"/>
    <property type="project" value="TreeGrafter"/>
</dbReference>
<evidence type="ECO:0000259" key="2">
    <source>
        <dbReference type="Pfam" id="PF03399"/>
    </source>
</evidence>
<reference evidence="3" key="1">
    <citation type="submission" date="2022-04" db="EMBL/GenBank/DDBJ databases">
        <title>Carnegiea gigantea Genome sequencing and assembly v2.</title>
        <authorList>
            <person name="Copetti D."/>
            <person name="Sanderson M.J."/>
            <person name="Burquez A."/>
            <person name="Wojciechowski M.F."/>
        </authorList>
    </citation>
    <scope>NUCLEOTIDE SEQUENCE</scope>
    <source>
        <strain evidence="3">SGP5-SGP5p</strain>
        <tissue evidence="3">Aerial part</tissue>
    </source>
</reference>
<dbReference type="GO" id="GO:0006406">
    <property type="term" value="P:mRNA export from nucleus"/>
    <property type="evidence" value="ECO:0007669"/>
    <property type="project" value="TreeGrafter"/>
</dbReference>
<feature type="region of interest" description="Disordered" evidence="1">
    <location>
        <begin position="1"/>
        <end position="67"/>
    </location>
</feature>
<dbReference type="PANTHER" id="PTHR12436:SF3">
    <property type="entry name" value="GERMINAL-CENTER ASSOCIATED NUCLEAR PROTEIN"/>
    <property type="match status" value="1"/>
</dbReference>
<dbReference type="GO" id="GO:0070390">
    <property type="term" value="C:transcription export complex 2"/>
    <property type="evidence" value="ECO:0007669"/>
    <property type="project" value="TreeGrafter"/>
</dbReference>
<feature type="domain" description="SAC3/GANP/THP3 conserved" evidence="2">
    <location>
        <begin position="197"/>
        <end position="453"/>
    </location>
</feature>
<evidence type="ECO:0000313" key="3">
    <source>
        <dbReference type="EMBL" id="KAJ8440686.1"/>
    </source>
</evidence>
<dbReference type="InterPro" id="IPR045107">
    <property type="entry name" value="SAC3/GANP/THP3"/>
</dbReference>
<protein>
    <recommendedName>
        <fullName evidence="2">SAC3/GANP/THP3 conserved domain-containing protein</fullName>
    </recommendedName>
</protein>
<dbReference type="OrthoDB" id="264795at2759"/>
<organism evidence="3 4">
    <name type="scientific">Carnegiea gigantea</name>
    <dbReference type="NCBI Taxonomy" id="171969"/>
    <lineage>
        <taxon>Eukaryota</taxon>
        <taxon>Viridiplantae</taxon>
        <taxon>Streptophyta</taxon>
        <taxon>Embryophyta</taxon>
        <taxon>Tracheophyta</taxon>
        <taxon>Spermatophyta</taxon>
        <taxon>Magnoliopsida</taxon>
        <taxon>eudicotyledons</taxon>
        <taxon>Gunneridae</taxon>
        <taxon>Pentapetalae</taxon>
        <taxon>Caryophyllales</taxon>
        <taxon>Cactineae</taxon>
        <taxon>Cactaceae</taxon>
        <taxon>Cactoideae</taxon>
        <taxon>Echinocereeae</taxon>
        <taxon>Carnegiea</taxon>
    </lineage>
</organism>
<dbReference type="Pfam" id="PF03399">
    <property type="entry name" value="SAC3_GANP"/>
    <property type="match status" value="1"/>
</dbReference>
<evidence type="ECO:0000313" key="4">
    <source>
        <dbReference type="Proteomes" id="UP001153076"/>
    </source>
</evidence>
<dbReference type="FunFam" id="1.25.40.990:FF:000012">
    <property type="entry name" value="SAC3 family protein C"/>
    <property type="match status" value="1"/>
</dbReference>